<keyword evidence="4" id="KW-0804">Transcription</keyword>
<dbReference type="GO" id="GO:0051123">
    <property type="term" value="P:RNA polymerase II preinitiation complex assembly"/>
    <property type="evidence" value="ECO:0007669"/>
    <property type="project" value="InterPro"/>
</dbReference>
<dbReference type="Proteomes" id="UP000006753">
    <property type="component" value="Unassembled WGS sequence"/>
</dbReference>
<feature type="compositionally biased region" description="Polar residues" evidence="6">
    <location>
        <begin position="1"/>
        <end position="19"/>
    </location>
</feature>
<feature type="compositionally biased region" description="Polar residues" evidence="6">
    <location>
        <begin position="52"/>
        <end position="70"/>
    </location>
</feature>
<evidence type="ECO:0000259" key="7">
    <source>
        <dbReference type="Pfam" id="PF04719"/>
    </source>
</evidence>
<dbReference type="GO" id="GO:0016251">
    <property type="term" value="F:RNA polymerase II general transcription initiation factor activity"/>
    <property type="evidence" value="ECO:0007669"/>
    <property type="project" value="TreeGrafter"/>
</dbReference>
<dbReference type="OrthoDB" id="28335at2759"/>
<evidence type="ECO:0000256" key="5">
    <source>
        <dbReference type="ARBA" id="ARBA00023242"/>
    </source>
</evidence>
<dbReference type="CDD" id="cd08048">
    <property type="entry name" value="HFD_TAF11"/>
    <property type="match status" value="1"/>
</dbReference>
<dbReference type="Gene3D" id="1.10.20.10">
    <property type="entry name" value="Histone, subunit A"/>
    <property type="match status" value="1"/>
</dbReference>
<dbReference type="GeneID" id="18758645"/>
<feature type="region of interest" description="Disordered" evidence="6">
    <location>
        <begin position="248"/>
        <end position="278"/>
    </location>
</feature>
<dbReference type="PANTHER" id="PTHR13218:SF8">
    <property type="entry name" value="TRANSCRIPTION INITIATION FACTOR TFIID SUBUNIT 11"/>
    <property type="match status" value="1"/>
</dbReference>
<dbReference type="InParanoid" id="K1XEZ3"/>
<feature type="region of interest" description="Disordered" evidence="6">
    <location>
        <begin position="1"/>
        <end position="156"/>
    </location>
</feature>
<organism evidence="8 9">
    <name type="scientific">Marssonina brunnea f. sp. multigermtubi (strain MB_m1)</name>
    <name type="common">Marssonina leaf spot fungus</name>
    <dbReference type="NCBI Taxonomy" id="1072389"/>
    <lineage>
        <taxon>Eukaryota</taxon>
        <taxon>Fungi</taxon>
        <taxon>Dikarya</taxon>
        <taxon>Ascomycota</taxon>
        <taxon>Pezizomycotina</taxon>
        <taxon>Leotiomycetes</taxon>
        <taxon>Helotiales</taxon>
        <taxon>Drepanopezizaceae</taxon>
        <taxon>Drepanopeziza</taxon>
    </lineage>
</organism>
<feature type="compositionally biased region" description="Acidic residues" evidence="6">
    <location>
        <begin position="140"/>
        <end position="151"/>
    </location>
</feature>
<dbReference type="GO" id="GO:0003743">
    <property type="term" value="F:translation initiation factor activity"/>
    <property type="evidence" value="ECO:0007669"/>
    <property type="project" value="UniProtKB-KW"/>
</dbReference>
<evidence type="ECO:0000313" key="9">
    <source>
        <dbReference type="Proteomes" id="UP000006753"/>
    </source>
</evidence>
<dbReference type="GO" id="GO:0005669">
    <property type="term" value="C:transcription factor TFIID complex"/>
    <property type="evidence" value="ECO:0007669"/>
    <property type="project" value="InterPro"/>
</dbReference>
<dbReference type="HOGENOM" id="CLU_035243_2_1_1"/>
<dbReference type="KEGG" id="mbe:MBM_02710"/>
<gene>
    <name evidence="8" type="ORF">MBM_02710</name>
</gene>
<dbReference type="EMBL" id="JH921431">
    <property type="protein sequence ID" value="EKD19473.1"/>
    <property type="molecule type" value="Genomic_DNA"/>
</dbReference>
<feature type="domain" description="TAFII28-like protein" evidence="7">
    <location>
        <begin position="180"/>
        <end position="286"/>
    </location>
</feature>
<sequence length="324" mass="35143">MASSPPYNHNHNQNYSSAISPPYPSNAQLPAPVKRRQSEVPTSGPASKRRQLSTASTAGSAHPLRQTSFPPETHGHTPAFSRSPSMDTMSLVSGAGGKKKKSRKSRGKDVETSSVAGSRAKSVMSNTGKSKRQASRGESVDDEEEEEEGCGEEMSLNVALASKEEKDREAAKRAHLVDKILSPSQAERYAIWRQCKLADATVRRIVNQTLSQSVPPNVILAVKAAAKMFSGELIERARAVQSQWIEATGDNQTGLPSPPAEGSVPPEKEKRRGPLLPDHLREAHRRRLLEADGGLVGQLGLWQLQQHSGTERFGVKVGGKRLLK</sequence>
<dbReference type="PANTHER" id="PTHR13218">
    <property type="entry name" value="TRANSCRIPTION INITIATION FACTOR TFIID SUBUNIT 11-RELATED"/>
    <property type="match status" value="1"/>
</dbReference>
<keyword evidence="8" id="KW-0648">Protein biosynthesis</keyword>
<keyword evidence="3" id="KW-0805">Transcription regulation</keyword>
<evidence type="ECO:0000256" key="1">
    <source>
        <dbReference type="ARBA" id="ARBA00004123"/>
    </source>
</evidence>
<dbReference type="SUPFAM" id="SSF47113">
    <property type="entry name" value="Histone-fold"/>
    <property type="match status" value="1"/>
</dbReference>
<dbReference type="InterPro" id="IPR045127">
    <property type="entry name" value="TAF11-like"/>
</dbReference>
<evidence type="ECO:0000256" key="3">
    <source>
        <dbReference type="ARBA" id="ARBA00023015"/>
    </source>
</evidence>
<comment type="subcellular location">
    <subcellularLocation>
        <location evidence="1">Nucleus</location>
    </subcellularLocation>
</comment>
<dbReference type="InterPro" id="IPR006809">
    <property type="entry name" value="TAFII28_dom"/>
</dbReference>
<protein>
    <submittedName>
        <fullName evidence="8">Transcription initiation factor TFIID subunit 11</fullName>
    </submittedName>
</protein>
<accession>K1XEZ3</accession>
<name>K1XEZ3_MARBU</name>
<comment type="similarity">
    <text evidence="2">Belongs to the TAF11 family.</text>
</comment>
<dbReference type="RefSeq" id="XP_007290599.1">
    <property type="nucleotide sequence ID" value="XM_007290537.1"/>
</dbReference>
<keyword evidence="9" id="KW-1185">Reference proteome</keyword>
<keyword evidence="8" id="KW-0396">Initiation factor</keyword>
<reference evidence="8 9" key="1">
    <citation type="journal article" date="2012" name="BMC Genomics">
        <title>Sequencing the genome of Marssonina brunnea reveals fungus-poplar co-evolution.</title>
        <authorList>
            <person name="Zhu S."/>
            <person name="Cao Y.-Z."/>
            <person name="Jiang C."/>
            <person name="Tan B.-Y."/>
            <person name="Wang Z."/>
            <person name="Feng S."/>
            <person name="Zhang L."/>
            <person name="Su X.-H."/>
            <person name="Brejova B."/>
            <person name="Vinar T."/>
            <person name="Xu M."/>
            <person name="Wang M.-X."/>
            <person name="Zhang S.-G."/>
            <person name="Huang M.-R."/>
            <person name="Wu R."/>
            <person name="Zhou Y."/>
        </authorList>
    </citation>
    <scope>NUCLEOTIDE SEQUENCE [LARGE SCALE GENOMIC DNA]</scope>
    <source>
        <strain evidence="8 9">MB_m1</strain>
    </source>
</reference>
<evidence type="ECO:0000256" key="2">
    <source>
        <dbReference type="ARBA" id="ARBA00009788"/>
    </source>
</evidence>
<dbReference type="STRING" id="1072389.K1XEZ3"/>
<dbReference type="AlphaFoldDB" id="K1XEZ3"/>
<evidence type="ECO:0000313" key="8">
    <source>
        <dbReference type="EMBL" id="EKD19473.1"/>
    </source>
</evidence>
<dbReference type="eggNOG" id="KOG3219">
    <property type="taxonomic scope" value="Eukaryota"/>
</dbReference>
<dbReference type="GO" id="GO:0046982">
    <property type="term" value="F:protein heterodimerization activity"/>
    <property type="evidence" value="ECO:0007669"/>
    <property type="project" value="InterPro"/>
</dbReference>
<dbReference type="Pfam" id="PF04719">
    <property type="entry name" value="TAFII28"/>
    <property type="match status" value="1"/>
</dbReference>
<feature type="compositionally biased region" description="Polar residues" evidence="6">
    <location>
        <begin position="80"/>
        <end position="91"/>
    </location>
</feature>
<keyword evidence="5" id="KW-0539">Nucleus</keyword>
<evidence type="ECO:0000256" key="4">
    <source>
        <dbReference type="ARBA" id="ARBA00023163"/>
    </source>
</evidence>
<dbReference type="InterPro" id="IPR009072">
    <property type="entry name" value="Histone-fold"/>
</dbReference>
<evidence type="ECO:0000256" key="6">
    <source>
        <dbReference type="SAM" id="MobiDB-lite"/>
    </source>
</evidence>
<proteinExistence type="inferred from homology"/>
<dbReference type="OMA" id="RRIVNQT"/>
<feature type="compositionally biased region" description="Basic residues" evidence="6">
    <location>
        <begin position="97"/>
        <end position="106"/>
    </location>
</feature>